<evidence type="ECO:0000313" key="3">
    <source>
        <dbReference type="EMBL" id="MBC3807644.1"/>
    </source>
</evidence>
<accession>A0ABR6X5M6</accession>
<sequence length="284" mass="33267">MLIKLNQREKLIPKDLAEEFRVNLRTIQRDLNIRFAYLPLEKKYGWYRLSAHYLGKLSTKDIDRFAGLAGVKGLFPSLSDEFLGELFDARIESNMLVQGHNYEDLTQLQKEFSQLEKAIKERKKISFSYLKNDATKSYEKIAPYKLINNKGIWYLAAQDKDKLKTFSFTKIRDLFMSSEVFVWDEAVNQQLLNEDGIWLSTSKQTITMSVSKEIAHYFKRRKLIPLQVIEEEKSDGSLLVTSTVAHLNQIFPIIRYWIPHIQIVSPPELQDQMLDELASYQSRF</sequence>
<feature type="domain" description="WYL" evidence="1">
    <location>
        <begin position="112"/>
        <end position="174"/>
    </location>
</feature>
<proteinExistence type="predicted"/>
<dbReference type="PANTHER" id="PTHR34580">
    <property type="match status" value="1"/>
</dbReference>
<comment type="caution">
    <text evidence="3">The sequence shown here is derived from an EMBL/GenBank/DDBJ whole genome shotgun (WGS) entry which is preliminary data.</text>
</comment>
<feature type="domain" description="WCX" evidence="2">
    <location>
        <begin position="204"/>
        <end position="278"/>
    </location>
</feature>
<dbReference type="PANTHER" id="PTHR34580:SF1">
    <property type="entry name" value="PROTEIN PAFC"/>
    <property type="match status" value="1"/>
</dbReference>
<gene>
    <name evidence="3" type="ORF">H8K52_09845</name>
</gene>
<organism evidence="3 4">
    <name type="scientific">Undibacterium seohonense</name>
    <dbReference type="NCBI Taxonomy" id="1344950"/>
    <lineage>
        <taxon>Bacteria</taxon>
        <taxon>Pseudomonadati</taxon>
        <taxon>Pseudomonadota</taxon>
        <taxon>Betaproteobacteria</taxon>
        <taxon>Burkholderiales</taxon>
        <taxon>Oxalobacteraceae</taxon>
        <taxon>Undibacterium</taxon>
    </lineage>
</organism>
<dbReference type="InterPro" id="IPR051534">
    <property type="entry name" value="CBASS_pafABC_assoc_protein"/>
</dbReference>
<dbReference type="PROSITE" id="PS52050">
    <property type="entry name" value="WYL"/>
    <property type="match status" value="1"/>
</dbReference>
<dbReference type="RefSeq" id="WP_186922731.1">
    <property type="nucleotide sequence ID" value="NZ_JACOFW010000009.1"/>
</dbReference>
<dbReference type="Pfam" id="PF13280">
    <property type="entry name" value="WYL"/>
    <property type="match status" value="1"/>
</dbReference>
<name>A0ABR6X5M6_9BURK</name>
<evidence type="ECO:0000259" key="1">
    <source>
        <dbReference type="Pfam" id="PF13280"/>
    </source>
</evidence>
<dbReference type="Pfam" id="PF25583">
    <property type="entry name" value="WCX"/>
    <property type="match status" value="1"/>
</dbReference>
<dbReference type="InterPro" id="IPR026881">
    <property type="entry name" value="WYL_dom"/>
</dbReference>
<keyword evidence="4" id="KW-1185">Reference proteome</keyword>
<reference evidence="3 4" key="1">
    <citation type="submission" date="2020-08" db="EMBL/GenBank/DDBJ databases">
        <title>Novel species isolated from subtropical streams in China.</title>
        <authorList>
            <person name="Lu H."/>
        </authorList>
    </citation>
    <scope>NUCLEOTIDE SEQUENCE [LARGE SCALE GENOMIC DNA]</scope>
    <source>
        <strain evidence="3 4">KACC 16656</strain>
    </source>
</reference>
<dbReference type="InterPro" id="IPR057727">
    <property type="entry name" value="WCX_dom"/>
</dbReference>
<evidence type="ECO:0000313" key="4">
    <source>
        <dbReference type="Proteomes" id="UP000648257"/>
    </source>
</evidence>
<evidence type="ECO:0000259" key="2">
    <source>
        <dbReference type="Pfam" id="PF25583"/>
    </source>
</evidence>
<dbReference type="Proteomes" id="UP000648257">
    <property type="component" value="Unassembled WGS sequence"/>
</dbReference>
<dbReference type="EMBL" id="JACOFW010000009">
    <property type="protein sequence ID" value="MBC3807644.1"/>
    <property type="molecule type" value="Genomic_DNA"/>
</dbReference>
<protein>
    <submittedName>
        <fullName evidence="3">WYL domain-containing protein</fullName>
    </submittedName>
</protein>